<dbReference type="GO" id="GO:0009279">
    <property type="term" value="C:cell outer membrane"/>
    <property type="evidence" value="ECO:0007669"/>
    <property type="project" value="UniProtKB-SubCell"/>
</dbReference>
<dbReference type="InterPro" id="IPR012910">
    <property type="entry name" value="Plug_dom"/>
</dbReference>
<dbReference type="InterPro" id="IPR008969">
    <property type="entry name" value="CarboxyPept-like_regulatory"/>
</dbReference>
<keyword evidence="3" id="KW-0998">Cell outer membrane</keyword>
<evidence type="ECO:0000256" key="1">
    <source>
        <dbReference type="ARBA" id="ARBA00004442"/>
    </source>
</evidence>
<sequence length="801" mass="91605">MRVITILSCFLLNYYATAQFGKIQGYVLNSTDNEAIPFANVQIQGTEIGTMTNELGYFEINNLQSTIYNIKIWALGYNEMILSEIQVTNNKPVKLNIQLTESILNLQEILIQSNAFQKSEESPLSLRVISVTEINRNPGSNRDISKVVQSLPGVTSTAAFRNDLIIRGGAPNENRFYLDDVEVPNINHFATQGSSGGPVGMINVAFIREVEFLSSAFPANRGNALSSVFDFKQRDGRDDRMGFSGTLGASDIGLSLEGPIGKKTTYLISARISYLQFLFKVLELPFLPIYNDFQIKLKHKFNKKNEITFIGLGAYDDFELNEEANQTESQQYILNYLPISKQWNYTNGIVYKHYSKNGYYTFVISRNMLNNHAQKFQNNDESKLENKILDYTSQEIENKLRIEKTQRNGTHKITYGFTAEQIKYNNQTYNRIYSSQQVVELNYDSKIVFYKYGIFGQYSKKSLHEKLTSSIGLRFDGNSYSKEMSNPFTQISPRISFSYQIKKNIDLNANTGIYYQLPPYTILGYKDNNAIFVNRQNGIKYIRANHYVLGLAYRPSSKSQLTVEGFLKQYHNYPILLKDSITLANLGGDFGIIGNEPASPFAKGKSYGLELMYQQKLIKGFYGIMSLTFAMSQFEDKNHSYIPSAWDSRSIFNMTAGKRFRRNWEIGINWRFQSGLPYTPNLTESNLKLAWDINGKAMLDYNQINSLRNQAINQIDFRVDKKWFFKQWNLNLYLDVENITGSSIPSKTLILDRPLDNNNQPIGGPIIENPNDPLSEQRYKVKEIKDNIGVRLPSIGITIEF</sequence>
<dbReference type="Gene3D" id="2.170.130.10">
    <property type="entry name" value="TonB-dependent receptor, plug domain"/>
    <property type="match status" value="1"/>
</dbReference>
<evidence type="ECO:0000256" key="2">
    <source>
        <dbReference type="ARBA" id="ARBA00023136"/>
    </source>
</evidence>
<keyword evidence="2" id="KW-0472">Membrane</keyword>
<comment type="caution">
    <text evidence="5">The sequence shown here is derived from an EMBL/GenBank/DDBJ whole genome shotgun (WGS) entry which is preliminary data.</text>
</comment>
<gene>
    <name evidence="5" type="ORF">IPO85_20465</name>
</gene>
<dbReference type="SUPFAM" id="SSF56935">
    <property type="entry name" value="Porins"/>
    <property type="match status" value="1"/>
</dbReference>
<dbReference type="Pfam" id="PF13715">
    <property type="entry name" value="CarbopepD_reg_2"/>
    <property type="match status" value="1"/>
</dbReference>
<reference evidence="5 6" key="1">
    <citation type="submission" date="2020-10" db="EMBL/GenBank/DDBJ databases">
        <title>Connecting structure to function with the recovery of over 1000 high-quality activated sludge metagenome-assembled genomes encoding full-length rRNA genes using long-read sequencing.</title>
        <authorList>
            <person name="Singleton C.M."/>
            <person name="Petriglieri F."/>
            <person name="Kristensen J.M."/>
            <person name="Kirkegaard R.H."/>
            <person name="Michaelsen T.Y."/>
            <person name="Andersen M.H."/>
            <person name="Karst S.M."/>
            <person name="Dueholm M.S."/>
            <person name="Nielsen P.H."/>
            <person name="Albertsen M."/>
        </authorList>
    </citation>
    <scope>NUCLEOTIDE SEQUENCE [LARGE SCALE GENOMIC DNA]</scope>
    <source>
        <strain evidence="5">Ribe_18-Q3-R11-54_BAT3C.373</strain>
    </source>
</reference>
<dbReference type="AlphaFoldDB" id="A0A9D7SDM8"/>
<comment type="subcellular location">
    <subcellularLocation>
        <location evidence="1">Cell outer membrane</location>
    </subcellularLocation>
</comment>
<organism evidence="5 6">
    <name type="scientific">Candidatus Defluviibacterium haderslevense</name>
    <dbReference type="NCBI Taxonomy" id="2981993"/>
    <lineage>
        <taxon>Bacteria</taxon>
        <taxon>Pseudomonadati</taxon>
        <taxon>Bacteroidota</taxon>
        <taxon>Saprospiria</taxon>
        <taxon>Saprospirales</taxon>
        <taxon>Saprospiraceae</taxon>
        <taxon>Candidatus Defluviibacterium</taxon>
    </lineage>
</organism>
<feature type="domain" description="TonB-dependent receptor plug" evidence="4">
    <location>
        <begin position="120"/>
        <end position="222"/>
    </location>
</feature>
<protein>
    <submittedName>
        <fullName evidence="5">TonB-dependent receptor</fullName>
    </submittedName>
</protein>
<dbReference type="EMBL" id="JADKFW010000021">
    <property type="protein sequence ID" value="MBK9719843.1"/>
    <property type="molecule type" value="Genomic_DNA"/>
</dbReference>
<evidence type="ECO:0000313" key="5">
    <source>
        <dbReference type="EMBL" id="MBK9719843.1"/>
    </source>
</evidence>
<proteinExistence type="predicted"/>
<accession>A0A9D7SDM8</accession>
<name>A0A9D7SDM8_9BACT</name>
<dbReference type="InterPro" id="IPR037066">
    <property type="entry name" value="Plug_dom_sf"/>
</dbReference>
<dbReference type="Pfam" id="PF07715">
    <property type="entry name" value="Plug"/>
    <property type="match status" value="1"/>
</dbReference>
<dbReference type="Gene3D" id="2.40.170.20">
    <property type="entry name" value="TonB-dependent receptor, beta-barrel domain"/>
    <property type="match status" value="1"/>
</dbReference>
<dbReference type="Proteomes" id="UP000808349">
    <property type="component" value="Unassembled WGS sequence"/>
</dbReference>
<dbReference type="InterPro" id="IPR036942">
    <property type="entry name" value="Beta-barrel_TonB_sf"/>
</dbReference>
<evidence type="ECO:0000259" key="4">
    <source>
        <dbReference type="Pfam" id="PF07715"/>
    </source>
</evidence>
<keyword evidence="5" id="KW-0675">Receptor</keyword>
<evidence type="ECO:0000313" key="6">
    <source>
        <dbReference type="Proteomes" id="UP000808349"/>
    </source>
</evidence>
<dbReference type="Gene3D" id="2.60.40.1120">
    <property type="entry name" value="Carboxypeptidase-like, regulatory domain"/>
    <property type="match status" value="1"/>
</dbReference>
<dbReference type="SUPFAM" id="SSF49464">
    <property type="entry name" value="Carboxypeptidase regulatory domain-like"/>
    <property type="match status" value="1"/>
</dbReference>
<evidence type="ECO:0000256" key="3">
    <source>
        <dbReference type="ARBA" id="ARBA00023237"/>
    </source>
</evidence>